<gene>
    <name evidence="8" type="ORF">RJT34_01111</name>
</gene>
<evidence type="ECO:0000256" key="6">
    <source>
        <dbReference type="SAM" id="MobiDB-lite"/>
    </source>
</evidence>
<comment type="similarity">
    <text evidence="1 5">Belongs to the iron/ascorbate-dependent oxidoreductase family.</text>
</comment>
<dbReference type="PANTHER" id="PTHR47991">
    <property type="entry name" value="OXOGLUTARATE/IRON-DEPENDENT DIOXYGENASE"/>
    <property type="match status" value="1"/>
</dbReference>
<comment type="caution">
    <text evidence="8">The sequence shown here is derived from an EMBL/GenBank/DDBJ whole genome shotgun (WGS) entry which is preliminary data.</text>
</comment>
<evidence type="ECO:0000313" key="9">
    <source>
        <dbReference type="Proteomes" id="UP001359559"/>
    </source>
</evidence>
<dbReference type="InterPro" id="IPR027443">
    <property type="entry name" value="IPNS-like_sf"/>
</dbReference>
<dbReference type="AlphaFoldDB" id="A0AAN9PYD5"/>
<dbReference type="Gene3D" id="2.60.120.330">
    <property type="entry name" value="B-lactam Antibiotic, Isopenicillin N Synthase, Chain"/>
    <property type="match status" value="2"/>
</dbReference>
<dbReference type="GO" id="GO:0031418">
    <property type="term" value="F:L-ascorbic acid binding"/>
    <property type="evidence" value="ECO:0007669"/>
    <property type="project" value="UniProtKB-KW"/>
</dbReference>
<dbReference type="Pfam" id="PF03171">
    <property type="entry name" value="2OG-FeII_Oxy"/>
    <property type="match status" value="1"/>
</dbReference>
<keyword evidence="9" id="KW-1185">Reference proteome</keyword>
<dbReference type="GO" id="GO:0016491">
    <property type="term" value="F:oxidoreductase activity"/>
    <property type="evidence" value="ECO:0007669"/>
    <property type="project" value="UniProtKB-KW"/>
</dbReference>
<dbReference type="SUPFAM" id="SSF51197">
    <property type="entry name" value="Clavaminate synthase-like"/>
    <property type="match status" value="1"/>
</dbReference>
<evidence type="ECO:0000313" key="8">
    <source>
        <dbReference type="EMBL" id="KAK7317135.1"/>
    </source>
</evidence>
<proteinExistence type="inferred from homology"/>
<dbReference type="GO" id="GO:0046872">
    <property type="term" value="F:metal ion binding"/>
    <property type="evidence" value="ECO:0007669"/>
    <property type="project" value="UniProtKB-KW"/>
</dbReference>
<evidence type="ECO:0000256" key="2">
    <source>
        <dbReference type="ARBA" id="ARBA00022723"/>
    </source>
</evidence>
<keyword evidence="2 5" id="KW-0479">Metal-binding</keyword>
<protein>
    <recommendedName>
        <fullName evidence="7">Fe2OG dioxygenase domain-containing protein</fullName>
    </recommendedName>
</protein>
<evidence type="ECO:0000256" key="1">
    <source>
        <dbReference type="ARBA" id="ARBA00008056"/>
    </source>
</evidence>
<keyword evidence="3" id="KW-0847">Vitamin C</keyword>
<dbReference type="PROSITE" id="PS51471">
    <property type="entry name" value="FE2OG_OXY"/>
    <property type="match status" value="1"/>
</dbReference>
<dbReference type="InterPro" id="IPR026992">
    <property type="entry name" value="DIOX_N"/>
</dbReference>
<dbReference type="InterPro" id="IPR005123">
    <property type="entry name" value="Oxoglu/Fe-dep_dioxygenase_dom"/>
</dbReference>
<reference evidence="8 9" key="1">
    <citation type="submission" date="2024-01" db="EMBL/GenBank/DDBJ databases">
        <title>The genomes of 5 underutilized Papilionoideae crops provide insights into root nodulation and disease resistance.</title>
        <authorList>
            <person name="Yuan L."/>
        </authorList>
    </citation>
    <scope>NUCLEOTIDE SEQUENCE [LARGE SCALE GENOMIC DNA]</scope>
    <source>
        <strain evidence="8">LY-2023</strain>
        <tissue evidence="8">Leaf</tissue>
    </source>
</reference>
<name>A0AAN9PYD5_CLITE</name>
<sequence length="277" mass="31186">MKKLNSAKKEIIKEAGKSFHRSLKKGTKSKGTEDLSKQRLTNHGIPEKLMEELMNKSREFFELPEEEKKEFGDGDQGPFAPIRELAFEFTSKIKGVVRNLLEGIAESLGLESNSIIESTGFDSGAFQVFAVNFYPPCPQPHLAQGLPPHSDQGFMTLVMQNGIGGLQVKHDGKWVNVNPLPNSFVVVIGDQVEVLSNGRYESALHRAILNNTVTRMTLVVAHGPALDKEIGAAPEILEKEKPVFRRYKYQDYFHFQQKTRFADKSSLEEVRLRVDEQ</sequence>
<dbReference type="EMBL" id="JAYKXN010000001">
    <property type="protein sequence ID" value="KAK7317135.1"/>
    <property type="molecule type" value="Genomic_DNA"/>
</dbReference>
<feature type="region of interest" description="Disordered" evidence="6">
    <location>
        <begin position="15"/>
        <end position="45"/>
    </location>
</feature>
<keyword evidence="4 5" id="KW-0408">Iron</keyword>
<dbReference type="InterPro" id="IPR050295">
    <property type="entry name" value="Plant_2OG-oxidoreductases"/>
</dbReference>
<feature type="domain" description="Fe2OG dioxygenase" evidence="7">
    <location>
        <begin position="124"/>
        <end position="224"/>
    </location>
</feature>
<evidence type="ECO:0000256" key="5">
    <source>
        <dbReference type="RuleBase" id="RU003682"/>
    </source>
</evidence>
<evidence type="ECO:0000256" key="3">
    <source>
        <dbReference type="ARBA" id="ARBA00022896"/>
    </source>
</evidence>
<evidence type="ECO:0000259" key="7">
    <source>
        <dbReference type="PROSITE" id="PS51471"/>
    </source>
</evidence>
<keyword evidence="5" id="KW-0560">Oxidoreductase</keyword>
<dbReference type="InterPro" id="IPR044861">
    <property type="entry name" value="IPNS-like_FE2OG_OXY"/>
</dbReference>
<dbReference type="Pfam" id="PF14226">
    <property type="entry name" value="DIOX_N"/>
    <property type="match status" value="1"/>
</dbReference>
<organism evidence="8 9">
    <name type="scientific">Clitoria ternatea</name>
    <name type="common">Butterfly pea</name>
    <dbReference type="NCBI Taxonomy" id="43366"/>
    <lineage>
        <taxon>Eukaryota</taxon>
        <taxon>Viridiplantae</taxon>
        <taxon>Streptophyta</taxon>
        <taxon>Embryophyta</taxon>
        <taxon>Tracheophyta</taxon>
        <taxon>Spermatophyta</taxon>
        <taxon>Magnoliopsida</taxon>
        <taxon>eudicotyledons</taxon>
        <taxon>Gunneridae</taxon>
        <taxon>Pentapetalae</taxon>
        <taxon>rosids</taxon>
        <taxon>fabids</taxon>
        <taxon>Fabales</taxon>
        <taxon>Fabaceae</taxon>
        <taxon>Papilionoideae</taxon>
        <taxon>50 kb inversion clade</taxon>
        <taxon>NPAAA clade</taxon>
        <taxon>indigoferoid/millettioid clade</taxon>
        <taxon>Phaseoleae</taxon>
        <taxon>Clitoria</taxon>
    </lineage>
</organism>
<dbReference type="Proteomes" id="UP001359559">
    <property type="component" value="Unassembled WGS sequence"/>
</dbReference>
<feature type="compositionally biased region" description="Basic residues" evidence="6">
    <location>
        <begin position="18"/>
        <end position="28"/>
    </location>
</feature>
<evidence type="ECO:0000256" key="4">
    <source>
        <dbReference type="ARBA" id="ARBA00023004"/>
    </source>
</evidence>
<accession>A0AAN9PYD5</accession>